<dbReference type="RefSeq" id="WP_220556271.1">
    <property type="nucleotide sequence ID" value="NZ_CP071586.1"/>
</dbReference>
<evidence type="ECO:0008006" key="3">
    <source>
        <dbReference type="Google" id="ProtNLM"/>
    </source>
</evidence>
<gene>
    <name evidence="1" type="ORF">J0G10_16725</name>
</gene>
<reference evidence="1 2" key="1">
    <citation type="journal article" date="2022" name="Int. J. Syst. Evol. Microbiol.">
        <title>Pseudomonas germanica sp. nov., isolated from Iris germanica rhizomes.</title>
        <authorList>
            <person name="Atanasov K.E."/>
            <person name="Galbis D.M."/>
            <person name="Gallego J."/>
            <person name="Serpico A."/>
            <person name="Bosch M."/>
            <person name="Altabella T."/>
            <person name="Ferrer A."/>
        </authorList>
    </citation>
    <scope>NUCLEOTIDE SEQUENCE [LARGE SCALE GENOMIC DNA]</scope>
    <source>
        <strain evidence="1 2">FIT28</strain>
    </source>
</reference>
<sequence length="421" mass="45148">MFVYWMQESAGDPLSLMEEKLMKAFVKPLIIVASLFPMFALVNSVQASQPVPVGPDTGECRASGVVETTRALGYCVENGVKKAWFRNANPTKLIYLKPLQANRSCDSSFLTLNIMTGTCDQLLGPVLGRVPVFWRVAVPNEEPKRLQPLALDTGAELRAATLFGNVAGQSITLLGNTAVVWPFEKRGEPVQVSVRNDNCRVAAIVDSNADSSTLVALNCPHLLGNPKATIATFNGTKYVMKALKLPPAATYCEVVGINSQSQAAGTCHYANNFTAATYWSGPDAEAKTLVSTENYPVEVVHFNNNGSAIVKVLHSQNHEIPAFWRTSTDDADPLPTPQNFNNCRVDALAVSVDTALMTCASEDLSIPNTVFTWSLNGGLNSIQPAAGTDEYVGEAISSSALEAVGSFQAGSKIRAFISTLP</sequence>
<evidence type="ECO:0000313" key="2">
    <source>
        <dbReference type="Proteomes" id="UP000824588"/>
    </source>
</evidence>
<organism evidence="1 2">
    <name type="scientific">Pseudomonas germanica</name>
    <dbReference type="NCBI Taxonomy" id="2815720"/>
    <lineage>
        <taxon>Bacteria</taxon>
        <taxon>Pseudomonadati</taxon>
        <taxon>Pseudomonadota</taxon>
        <taxon>Gammaproteobacteria</taxon>
        <taxon>Pseudomonadales</taxon>
        <taxon>Pseudomonadaceae</taxon>
        <taxon>Pseudomonas</taxon>
    </lineage>
</organism>
<dbReference type="EMBL" id="CP071586">
    <property type="protein sequence ID" value="QYY79389.1"/>
    <property type="molecule type" value="Genomic_DNA"/>
</dbReference>
<proteinExistence type="predicted"/>
<evidence type="ECO:0000313" key="1">
    <source>
        <dbReference type="EMBL" id="QYY79389.1"/>
    </source>
</evidence>
<protein>
    <recommendedName>
        <fullName evidence="3">Ig-like domain-containing protein</fullName>
    </recommendedName>
</protein>
<accession>A0ABX8YHU5</accession>
<dbReference type="Proteomes" id="UP000824588">
    <property type="component" value="Chromosome"/>
</dbReference>
<keyword evidence="2" id="KW-1185">Reference proteome</keyword>
<name>A0ABX8YHU5_9PSED</name>